<dbReference type="AlphaFoldDB" id="A0A917CWS1"/>
<evidence type="ECO:0000313" key="6">
    <source>
        <dbReference type="Proteomes" id="UP000605253"/>
    </source>
</evidence>
<dbReference type="RefSeq" id="WP_188365829.1">
    <property type="nucleotide sequence ID" value="NZ_BAABJF010000009.1"/>
</dbReference>
<name>A0A917CWS1_9GAMM</name>
<gene>
    <name evidence="5" type="ORF">GCM10011365_22280</name>
</gene>
<proteinExistence type="inferred from homology"/>
<evidence type="ECO:0000256" key="3">
    <source>
        <dbReference type="PROSITE-ProRule" id="PRU01282"/>
    </source>
</evidence>
<dbReference type="CDD" id="cd03034">
    <property type="entry name" value="ArsC_ArsC"/>
    <property type="match status" value="1"/>
</dbReference>
<dbReference type="PANTHER" id="PTHR30041">
    <property type="entry name" value="ARSENATE REDUCTASE"/>
    <property type="match status" value="1"/>
</dbReference>
<reference evidence="5" key="2">
    <citation type="submission" date="2020-09" db="EMBL/GenBank/DDBJ databases">
        <authorList>
            <person name="Sun Q."/>
            <person name="Zhou Y."/>
        </authorList>
    </citation>
    <scope>NUCLEOTIDE SEQUENCE</scope>
    <source>
        <strain evidence="5">CGMCC 1.12181</strain>
    </source>
</reference>
<keyword evidence="6" id="KW-1185">Reference proteome</keyword>
<dbReference type="InterPro" id="IPR006660">
    <property type="entry name" value="Arsenate_reductase-like"/>
</dbReference>
<dbReference type="PANTHER" id="PTHR30041:SF4">
    <property type="entry name" value="ARSENATE REDUCTASE"/>
    <property type="match status" value="1"/>
</dbReference>
<evidence type="ECO:0000256" key="1">
    <source>
        <dbReference type="ARBA" id="ARBA00007198"/>
    </source>
</evidence>
<dbReference type="NCBIfam" id="TIGR00014">
    <property type="entry name" value="arsC"/>
    <property type="match status" value="1"/>
</dbReference>
<comment type="similarity">
    <text evidence="1 3 4">Belongs to the ArsC family.</text>
</comment>
<keyword evidence="2 4" id="KW-0560">Oxidoreductase</keyword>
<reference evidence="5" key="1">
    <citation type="journal article" date="2014" name="Int. J. Syst. Evol. Microbiol.">
        <title>Complete genome sequence of Corynebacterium casei LMG S-19264T (=DSM 44701T), isolated from a smear-ripened cheese.</title>
        <authorList>
            <consortium name="US DOE Joint Genome Institute (JGI-PGF)"/>
            <person name="Walter F."/>
            <person name="Albersmeier A."/>
            <person name="Kalinowski J."/>
            <person name="Ruckert C."/>
        </authorList>
    </citation>
    <scope>NUCLEOTIDE SEQUENCE</scope>
    <source>
        <strain evidence="5">CGMCC 1.12181</strain>
    </source>
</reference>
<evidence type="ECO:0000256" key="2">
    <source>
        <dbReference type="ARBA" id="ARBA00023002"/>
    </source>
</evidence>
<evidence type="ECO:0000313" key="5">
    <source>
        <dbReference type="EMBL" id="GGG00576.1"/>
    </source>
</evidence>
<dbReference type="Pfam" id="PF03960">
    <property type="entry name" value="ArsC"/>
    <property type="match status" value="1"/>
</dbReference>
<evidence type="ECO:0000256" key="4">
    <source>
        <dbReference type="RuleBase" id="RU362029"/>
    </source>
</evidence>
<dbReference type="EC" id="1.20.4.1" evidence="4"/>
<comment type="caution">
    <text evidence="5">The sequence shown here is derived from an EMBL/GenBank/DDBJ whole genome shotgun (WGS) entry which is preliminary data.</text>
</comment>
<organism evidence="5 6">
    <name type="scientific">Marinicella pacifica</name>
    <dbReference type="NCBI Taxonomy" id="1171543"/>
    <lineage>
        <taxon>Bacteria</taxon>
        <taxon>Pseudomonadati</taxon>
        <taxon>Pseudomonadota</taxon>
        <taxon>Gammaproteobacteria</taxon>
        <taxon>Lysobacterales</taxon>
        <taxon>Marinicellaceae</taxon>
        <taxon>Marinicella</taxon>
    </lineage>
</organism>
<dbReference type="PROSITE" id="PS51353">
    <property type="entry name" value="ARSC"/>
    <property type="match status" value="1"/>
</dbReference>
<protein>
    <recommendedName>
        <fullName evidence="4">Arsenate reductase</fullName>
        <ecNumber evidence="4">1.20.4.1</ecNumber>
    </recommendedName>
</protein>
<dbReference type="GO" id="GO:0008794">
    <property type="term" value="F:arsenate reductase (glutaredoxin) activity"/>
    <property type="evidence" value="ECO:0007669"/>
    <property type="project" value="UniProtKB-UniRule"/>
</dbReference>
<dbReference type="SUPFAM" id="SSF52833">
    <property type="entry name" value="Thioredoxin-like"/>
    <property type="match status" value="1"/>
</dbReference>
<dbReference type="EMBL" id="BMEO01000012">
    <property type="protein sequence ID" value="GGG00576.1"/>
    <property type="molecule type" value="Genomic_DNA"/>
</dbReference>
<sequence length="117" mass="13264">MSQAIIYHNPRCSKSRATLALLESRHVDTHIIKYLDNPPSPQTLRKITAMLGVSPRNILRTGEKEYKDFGMDNPDLSDDQLLQLMSANPKVIERPIVIYKDQAVVGRPPENVLDLIE</sequence>
<dbReference type="Proteomes" id="UP000605253">
    <property type="component" value="Unassembled WGS sequence"/>
</dbReference>
<accession>A0A917CWS1</accession>
<dbReference type="Gene3D" id="3.40.30.10">
    <property type="entry name" value="Glutaredoxin"/>
    <property type="match status" value="1"/>
</dbReference>
<comment type="catalytic activity">
    <reaction evidence="4">
        <text>[glutaredoxin]-dithiol + arsenate + glutathione + H(+) = glutathionyl-S-S-[glutaredoxin] + arsenite + H2O</text>
        <dbReference type="Rhea" id="RHEA:22016"/>
        <dbReference type="Rhea" id="RHEA-COMP:10729"/>
        <dbReference type="Rhea" id="RHEA-COMP:17668"/>
        <dbReference type="ChEBI" id="CHEBI:15377"/>
        <dbReference type="ChEBI" id="CHEBI:15378"/>
        <dbReference type="ChEBI" id="CHEBI:29242"/>
        <dbReference type="ChEBI" id="CHEBI:29950"/>
        <dbReference type="ChEBI" id="CHEBI:48597"/>
        <dbReference type="ChEBI" id="CHEBI:57925"/>
        <dbReference type="ChEBI" id="CHEBI:146199"/>
        <dbReference type="EC" id="1.20.4.1"/>
    </reaction>
</comment>
<dbReference type="InterPro" id="IPR036249">
    <property type="entry name" value="Thioredoxin-like_sf"/>
</dbReference>
<dbReference type="InterPro" id="IPR006659">
    <property type="entry name" value="Arsenate_reductase"/>
</dbReference>